<feature type="region of interest" description="Disordered" evidence="1">
    <location>
        <begin position="364"/>
        <end position="653"/>
    </location>
</feature>
<dbReference type="EMBL" id="ML986522">
    <property type="protein sequence ID" value="KAF2272352.1"/>
    <property type="molecule type" value="Genomic_DNA"/>
</dbReference>
<dbReference type="Proteomes" id="UP000800097">
    <property type="component" value="Unassembled WGS sequence"/>
</dbReference>
<feature type="region of interest" description="Disordered" evidence="1">
    <location>
        <begin position="277"/>
        <end position="301"/>
    </location>
</feature>
<feature type="compositionally biased region" description="Basic and acidic residues" evidence="1">
    <location>
        <begin position="744"/>
        <end position="756"/>
    </location>
</feature>
<feature type="compositionally biased region" description="Polar residues" evidence="1">
    <location>
        <begin position="637"/>
        <end position="647"/>
    </location>
</feature>
<dbReference type="GeneID" id="54546951"/>
<feature type="compositionally biased region" description="Low complexity" evidence="1">
    <location>
        <begin position="242"/>
        <end position="259"/>
    </location>
</feature>
<evidence type="ECO:0000313" key="3">
    <source>
        <dbReference type="Proteomes" id="UP000800097"/>
    </source>
</evidence>
<keyword evidence="3" id="KW-1185">Reference proteome</keyword>
<feature type="compositionally biased region" description="Basic and acidic residues" evidence="1">
    <location>
        <begin position="12"/>
        <end position="31"/>
    </location>
</feature>
<dbReference type="RefSeq" id="XP_033649891.1">
    <property type="nucleotide sequence ID" value="XM_033793776.1"/>
</dbReference>
<feature type="compositionally biased region" description="Low complexity" evidence="1">
    <location>
        <begin position="35"/>
        <end position="44"/>
    </location>
</feature>
<feature type="compositionally biased region" description="Basic and acidic residues" evidence="1">
    <location>
        <begin position="130"/>
        <end position="142"/>
    </location>
</feature>
<feature type="compositionally biased region" description="Basic and acidic residues" evidence="1">
    <location>
        <begin position="712"/>
        <end position="735"/>
    </location>
</feature>
<dbReference type="AlphaFoldDB" id="A0A6A6J7H3"/>
<feature type="compositionally biased region" description="Polar residues" evidence="1">
    <location>
        <begin position="213"/>
        <end position="226"/>
    </location>
</feature>
<proteinExistence type="predicted"/>
<feature type="compositionally biased region" description="Low complexity" evidence="1">
    <location>
        <begin position="472"/>
        <end position="486"/>
    </location>
</feature>
<feature type="compositionally biased region" description="Low complexity" evidence="1">
    <location>
        <begin position="430"/>
        <end position="442"/>
    </location>
</feature>
<feature type="region of interest" description="Disordered" evidence="1">
    <location>
        <begin position="1"/>
        <end position="265"/>
    </location>
</feature>
<reference evidence="2" key="1">
    <citation type="journal article" date="2020" name="Stud. Mycol.">
        <title>101 Dothideomycetes genomes: a test case for predicting lifestyles and emergence of pathogens.</title>
        <authorList>
            <person name="Haridas S."/>
            <person name="Albert R."/>
            <person name="Binder M."/>
            <person name="Bloem J."/>
            <person name="Labutti K."/>
            <person name="Salamov A."/>
            <person name="Andreopoulos B."/>
            <person name="Baker S."/>
            <person name="Barry K."/>
            <person name="Bills G."/>
            <person name="Bluhm B."/>
            <person name="Cannon C."/>
            <person name="Castanera R."/>
            <person name="Culley D."/>
            <person name="Daum C."/>
            <person name="Ezra D."/>
            <person name="Gonzalez J."/>
            <person name="Henrissat B."/>
            <person name="Kuo A."/>
            <person name="Liang C."/>
            <person name="Lipzen A."/>
            <person name="Lutzoni F."/>
            <person name="Magnuson J."/>
            <person name="Mondo S."/>
            <person name="Nolan M."/>
            <person name="Ohm R."/>
            <person name="Pangilinan J."/>
            <person name="Park H.-J."/>
            <person name="Ramirez L."/>
            <person name="Alfaro M."/>
            <person name="Sun H."/>
            <person name="Tritt A."/>
            <person name="Yoshinaga Y."/>
            <person name="Zwiers L.-H."/>
            <person name="Turgeon B."/>
            <person name="Goodwin S."/>
            <person name="Spatafora J."/>
            <person name="Crous P."/>
            <person name="Grigoriev I."/>
        </authorList>
    </citation>
    <scope>NUCLEOTIDE SEQUENCE</scope>
    <source>
        <strain evidence="2">CBS 379.55</strain>
    </source>
</reference>
<name>A0A6A6J7H3_WESOR</name>
<evidence type="ECO:0000256" key="1">
    <source>
        <dbReference type="SAM" id="MobiDB-lite"/>
    </source>
</evidence>
<sequence length="767" mass="84352">MAGPRSLQATVEDCHSTDESDHDSGINESFRRSPAAAASGHASGQTNIGANVAARRSQPSDLNCDKAPAAEKVTNIDLQSDSGYSSHTAATMSSADSGPSAKSQSPPAAPANAAPLPSDSPAGSKRRPTLSRDERHSSESGVRRPLARSGSVSSRNRPRRERQTSESQECEDPNCDRCPGPRRGRPKPSPLESGLDISYPPFDDQRSQRSDPAPSTTSYAPQSPTYTRHPGSYAQGSAIVQPAQTSRPRRASSATRGRPVSFAGDPSQLFWVPGMPVPGQYPPQAHEPHGPPPALSAYHNLPQPQMSGYAMLGASPSGGGFYAPPHMQMHHPQYDMQRPPMHSRTSSNFNARRPALQVYGQPLLTQDTGDMPSARYPSNVPSSATQKRFSRSRFDDYDDDDDESSSEAGYSDEEEENSRALMPPPKAKPSAQRQPSHRQSSSKSERRKSSMSQSLTLEPERDHERHSRKSRVSASAAPSRSASKAPSRPPLLHQPKAQSAFETARNAQIMVEDSRAQRRRSYQGQVYEKRYRGETRYRVESDRRGSRVDFDEDAAADIIIPTQRRRRTDASIRNEVSSSSKLREVANDVEAYQQRTRGSDAPLNDQVHRAAKRGSRIISGASEAGSSRSKGSDKASRVSQSARTTVTNGGGELRLRVDGSARLQFNGDMEGRTLQIMPGEDGMAEIVIADSRGNESAYRSERGSVYDRKTVVSRAERPERLERIERSRREAEEISTRSSRSSQSRRDRDRDVEARPLRRKGEKLYRQ</sequence>
<organism evidence="2 3">
    <name type="scientific">Westerdykella ornata</name>
    <dbReference type="NCBI Taxonomy" id="318751"/>
    <lineage>
        <taxon>Eukaryota</taxon>
        <taxon>Fungi</taxon>
        <taxon>Dikarya</taxon>
        <taxon>Ascomycota</taxon>
        <taxon>Pezizomycotina</taxon>
        <taxon>Dothideomycetes</taxon>
        <taxon>Pleosporomycetidae</taxon>
        <taxon>Pleosporales</taxon>
        <taxon>Sporormiaceae</taxon>
        <taxon>Westerdykella</taxon>
    </lineage>
</organism>
<feature type="compositionally biased region" description="Polar residues" evidence="1">
    <location>
        <begin position="76"/>
        <end position="96"/>
    </location>
</feature>
<evidence type="ECO:0000313" key="2">
    <source>
        <dbReference type="EMBL" id="KAF2272352.1"/>
    </source>
</evidence>
<dbReference type="OrthoDB" id="5407458at2759"/>
<feature type="compositionally biased region" description="Acidic residues" evidence="1">
    <location>
        <begin position="396"/>
        <end position="416"/>
    </location>
</feature>
<gene>
    <name evidence="2" type="ORF">EI97DRAFT_211922</name>
</gene>
<accession>A0A6A6J7H3</accession>
<feature type="region of interest" description="Disordered" evidence="1">
    <location>
        <begin position="712"/>
        <end position="767"/>
    </location>
</feature>
<feature type="compositionally biased region" description="Basic and acidic residues" evidence="1">
    <location>
        <begin position="527"/>
        <end position="549"/>
    </location>
</feature>
<protein>
    <submittedName>
        <fullName evidence="2">Uncharacterized protein</fullName>
    </submittedName>
</protein>
<feature type="compositionally biased region" description="Low complexity" evidence="1">
    <location>
        <begin position="97"/>
        <end position="122"/>
    </location>
</feature>